<dbReference type="SUPFAM" id="SSF56059">
    <property type="entry name" value="Glutathione synthetase ATP-binding domain-like"/>
    <property type="match status" value="1"/>
</dbReference>
<evidence type="ECO:0000256" key="2">
    <source>
        <dbReference type="ARBA" id="ARBA00022741"/>
    </source>
</evidence>
<dbReference type="PANTHER" id="PTHR11815:SF10">
    <property type="entry name" value="SUCCINATE--COA LIGASE [GDP-FORMING] SUBUNIT BETA, MITOCHONDRIAL"/>
    <property type="match status" value="1"/>
</dbReference>
<dbReference type="SUPFAM" id="SSF52210">
    <property type="entry name" value="Succinyl-CoA synthetase domains"/>
    <property type="match status" value="1"/>
</dbReference>
<dbReference type="InterPro" id="IPR011761">
    <property type="entry name" value="ATP-grasp"/>
</dbReference>
<sequence length="393" mass="41196">MRTLESASMEWLARIGVEVPRTIRVTDAEGLSAVRAAIPAPWVLKPDTAESGKGLRGQVFVCRDEEALAAAFTDVHTVSDSGAVVAEYVEGSECYASIGLDTGHGGAVLRVSRSGGVGFDASTAVTVPISMTRGLTGYEIGTALRDAGVEPALTRPLSRAVQAIWQAFTVSEATLIEVNPFRWNGERLVAVGVAVEFEDYSGWLATRYRPRGLSPATRPRTAREEAVANADAAFPDRPSVKFFELDGDVAALVVGGGAGLVVLDRLVDLGLRPSCYVDGSPGAPQSKLVELIAAGLSTPDVRGGIVGAVVMSLMDTRELAESLVAALDRTSYDATEKPLVVRIAGPNEEESRKLLGDRAPAVTFVGREASLDDACGMLAGALDARTPRAEGAS</sequence>
<organism evidence="5 6">
    <name type="scientific">Amycolatopsis alkalitolerans</name>
    <dbReference type="NCBI Taxonomy" id="2547244"/>
    <lineage>
        <taxon>Bacteria</taxon>
        <taxon>Bacillati</taxon>
        <taxon>Actinomycetota</taxon>
        <taxon>Actinomycetes</taxon>
        <taxon>Pseudonocardiales</taxon>
        <taxon>Pseudonocardiaceae</taxon>
        <taxon>Amycolatopsis</taxon>
    </lineage>
</organism>
<dbReference type="InterPro" id="IPR016102">
    <property type="entry name" value="Succinyl-CoA_synth-like"/>
</dbReference>
<dbReference type="GO" id="GO:0006099">
    <property type="term" value="P:tricarboxylic acid cycle"/>
    <property type="evidence" value="ECO:0007669"/>
    <property type="project" value="TreeGrafter"/>
</dbReference>
<dbReference type="Gene3D" id="3.40.50.261">
    <property type="entry name" value="Succinyl-CoA synthetase domains"/>
    <property type="match status" value="1"/>
</dbReference>
<evidence type="ECO:0000313" key="5">
    <source>
        <dbReference type="EMBL" id="TNC25161.1"/>
    </source>
</evidence>
<reference evidence="5 6" key="1">
    <citation type="submission" date="2019-06" db="EMBL/GenBank/DDBJ databases">
        <title>Amycolatopsis alkalitolerans sp. nov., isolated from Gastrodia elata Blume.</title>
        <authorList>
            <person name="Narsing Rao M.P."/>
            <person name="Li W.J."/>
        </authorList>
    </citation>
    <scope>NUCLEOTIDE SEQUENCE [LARGE SCALE GENOMIC DNA]</scope>
    <source>
        <strain evidence="5 6">SYSUP0005</strain>
    </source>
</reference>
<dbReference type="RefSeq" id="WP_139097549.1">
    <property type="nucleotide sequence ID" value="NZ_VDFW01000012.1"/>
</dbReference>
<accession>A0A5C4M2Z0</accession>
<dbReference type="GO" id="GO:0042709">
    <property type="term" value="C:succinate-CoA ligase complex"/>
    <property type="evidence" value="ECO:0007669"/>
    <property type="project" value="TreeGrafter"/>
</dbReference>
<dbReference type="Gene3D" id="3.30.1490.20">
    <property type="entry name" value="ATP-grasp fold, A domain"/>
    <property type="match status" value="1"/>
</dbReference>
<dbReference type="Gene3D" id="3.30.470.20">
    <property type="entry name" value="ATP-grasp fold, B domain"/>
    <property type="match status" value="1"/>
</dbReference>
<evidence type="ECO:0000256" key="1">
    <source>
        <dbReference type="ARBA" id="ARBA00022598"/>
    </source>
</evidence>
<comment type="caution">
    <text evidence="5">The sequence shown here is derived from an EMBL/GenBank/DDBJ whole genome shotgun (WGS) entry which is preliminary data.</text>
</comment>
<dbReference type="GO" id="GO:0005524">
    <property type="term" value="F:ATP binding"/>
    <property type="evidence" value="ECO:0007669"/>
    <property type="project" value="UniProtKB-UniRule"/>
</dbReference>
<evidence type="ECO:0000313" key="6">
    <source>
        <dbReference type="Proteomes" id="UP000305546"/>
    </source>
</evidence>
<name>A0A5C4M2Z0_9PSEU</name>
<dbReference type="OrthoDB" id="5185013at2"/>
<dbReference type="GO" id="GO:0046872">
    <property type="term" value="F:metal ion binding"/>
    <property type="evidence" value="ECO:0007669"/>
    <property type="project" value="InterPro"/>
</dbReference>
<keyword evidence="2 3" id="KW-0547">Nucleotide-binding</keyword>
<dbReference type="InterPro" id="IPR013650">
    <property type="entry name" value="ATP-grasp_succ-CoA_synth-type"/>
</dbReference>
<keyword evidence="1" id="KW-0436">Ligase</keyword>
<evidence type="ECO:0000256" key="3">
    <source>
        <dbReference type="PROSITE-ProRule" id="PRU00409"/>
    </source>
</evidence>
<dbReference type="PROSITE" id="PS50975">
    <property type="entry name" value="ATP_GRASP"/>
    <property type="match status" value="1"/>
</dbReference>
<dbReference type="PANTHER" id="PTHR11815">
    <property type="entry name" value="SUCCINYL-COA SYNTHETASE BETA CHAIN"/>
    <property type="match status" value="1"/>
</dbReference>
<dbReference type="GO" id="GO:0004775">
    <property type="term" value="F:succinate-CoA ligase (ADP-forming) activity"/>
    <property type="evidence" value="ECO:0007669"/>
    <property type="project" value="TreeGrafter"/>
</dbReference>
<dbReference type="InterPro" id="IPR013815">
    <property type="entry name" value="ATP_grasp_subdomain_1"/>
</dbReference>
<dbReference type="AlphaFoldDB" id="A0A5C4M2Z0"/>
<dbReference type="GO" id="GO:0006104">
    <property type="term" value="P:succinyl-CoA metabolic process"/>
    <property type="evidence" value="ECO:0007669"/>
    <property type="project" value="TreeGrafter"/>
</dbReference>
<dbReference type="Pfam" id="PF08442">
    <property type="entry name" value="ATP-grasp_2"/>
    <property type="match status" value="1"/>
</dbReference>
<protein>
    <recommendedName>
        <fullName evidence="4">ATP-grasp domain-containing protein</fullName>
    </recommendedName>
</protein>
<evidence type="ECO:0000259" key="4">
    <source>
        <dbReference type="PROSITE" id="PS50975"/>
    </source>
</evidence>
<gene>
    <name evidence="5" type="ORF">FG385_16075</name>
</gene>
<feature type="domain" description="ATP-grasp" evidence="4">
    <location>
        <begin position="9"/>
        <end position="206"/>
    </location>
</feature>
<dbReference type="EMBL" id="VDFW01000012">
    <property type="protein sequence ID" value="TNC25161.1"/>
    <property type="molecule type" value="Genomic_DNA"/>
</dbReference>
<keyword evidence="6" id="KW-1185">Reference proteome</keyword>
<keyword evidence="3" id="KW-0067">ATP-binding</keyword>
<dbReference type="Proteomes" id="UP000305546">
    <property type="component" value="Unassembled WGS sequence"/>
</dbReference>
<proteinExistence type="predicted"/>